<feature type="domain" description="Aspartate/ornithine carbamoyltransferase Asp/Orn-binding" evidence="8">
    <location>
        <begin position="157"/>
        <end position="297"/>
    </location>
</feature>
<dbReference type="PRINTS" id="PR00100">
    <property type="entry name" value="AOTCASE"/>
</dbReference>
<name>A0ABV6KJ66_9BACI</name>
<proteinExistence type="inferred from homology"/>
<dbReference type="InterPro" id="IPR006132">
    <property type="entry name" value="Asp/Orn_carbamoyltranf_P-bd"/>
</dbReference>
<evidence type="ECO:0000259" key="8">
    <source>
        <dbReference type="Pfam" id="PF00185"/>
    </source>
</evidence>
<dbReference type="PANTHER" id="PTHR45753">
    <property type="entry name" value="ORNITHINE CARBAMOYLTRANSFERASE, MITOCHONDRIAL"/>
    <property type="match status" value="1"/>
</dbReference>
<dbReference type="HAMAP" id="MF_00001">
    <property type="entry name" value="Asp_carb_tr"/>
    <property type="match status" value="1"/>
</dbReference>
<evidence type="ECO:0000256" key="3">
    <source>
        <dbReference type="ARBA" id="ARBA00022679"/>
    </source>
</evidence>
<comment type="subunit">
    <text evidence="7">Heterododecamer (2C3:3R2) of six catalytic PyrB chains organized as two trimers (C3), and six regulatory PyrI chains organized as three dimers (R2).</text>
</comment>
<keyword evidence="11" id="KW-1185">Reference proteome</keyword>
<feature type="binding site" evidence="7">
    <location>
        <position position="109"/>
    </location>
    <ligand>
        <name>carbamoyl phosphate</name>
        <dbReference type="ChEBI" id="CHEBI:58228"/>
    </ligand>
</feature>
<feature type="binding site" evidence="7">
    <location>
        <position position="137"/>
    </location>
    <ligand>
        <name>carbamoyl phosphate</name>
        <dbReference type="ChEBI" id="CHEBI:58228"/>
    </ligand>
</feature>
<comment type="pathway">
    <text evidence="1 7">Pyrimidine metabolism; UMP biosynthesis via de novo pathway; (S)-dihydroorotate from bicarbonate: step 2/3.</text>
</comment>
<dbReference type="Pfam" id="PF02729">
    <property type="entry name" value="OTCace_N"/>
    <property type="match status" value="1"/>
</dbReference>
<dbReference type="Proteomes" id="UP001589838">
    <property type="component" value="Unassembled WGS sequence"/>
</dbReference>
<feature type="binding site" evidence="7">
    <location>
        <position position="263"/>
    </location>
    <ligand>
        <name>carbamoyl phosphate</name>
        <dbReference type="ChEBI" id="CHEBI:58228"/>
    </ligand>
</feature>
<reference evidence="10 11" key="1">
    <citation type="submission" date="2024-09" db="EMBL/GenBank/DDBJ databases">
        <authorList>
            <person name="Sun Q."/>
            <person name="Mori K."/>
        </authorList>
    </citation>
    <scope>NUCLEOTIDE SEQUENCE [LARGE SCALE GENOMIC DNA]</scope>
    <source>
        <strain evidence="10 11">NCAIM B.02610</strain>
    </source>
</reference>
<dbReference type="InterPro" id="IPR006131">
    <property type="entry name" value="Asp_carbamoyltransf_Asp/Orn-bd"/>
</dbReference>
<feature type="binding site" evidence="7">
    <location>
        <position position="221"/>
    </location>
    <ligand>
        <name>L-aspartate</name>
        <dbReference type="ChEBI" id="CHEBI:29991"/>
    </ligand>
</feature>
<organism evidence="10 11">
    <name type="scientific">Halalkalibacter kiskunsagensis</name>
    <dbReference type="NCBI Taxonomy" id="1548599"/>
    <lineage>
        <taxon>Bacteria</taxon>
        <taxon>Bacillati</taxon>
        <taxon>Bacillota</taxon>
        <taxon>Bacilli</taxon>
        <taxon>Bacillales</taxon>
        <taxon>Bacillaceae</taxon>
        <taxon>Halalkalibacter</taxon>
    </lineage>
</organism>
<comment type="catalytic activity">
    <reaction evidence="6 7">
        <text>carbamoyl phosphate + L-aspartate = N-carbamoyl-L-aspartate + phosphate + H(+)</text>
        <dbReference type="Rhea" id="RHEA:20013"/>
        <dbReference type="ChEBI" id="CHEBI:15378"/>
        <dbReference type="ChEBI" id="CHEBI:29991"/>
        <dbReference type="ChEBI" id="CHEBI:32814"/>
        <dbReference type="ChEBI" id="CHEBI:43474"/>
        <dbReference type="ChEBI" id="CHEBI:58228"/>
        <dbReference type="EC" id="2.1.3.2"/>
    </reaction>
</comment>
<dbReference type="Pfam" id="PF00185">
    <property type="entry name" value="OTCace"/>
    <property type="match status" value="1"/>
</dbReference>
<dbReference type="PROSITE" id="PS00097">
    <property type="entry name" value="CARBAMOYLTRANSFERASE"/>
    <property type="match status" value="1"/>
</dbReference>
<feature type="binding site" evidence="7">
    <location>
        <position position="262"/>
    </location>
    <ligand>
        <name>carbamoyl phosphate</name>
        <dbReference type="ChEBI" id="CHEBI:58228"/>
    </ligand>
</feature>
<dbReference type="NCBIfam" id="TIGR00670">
    <property type="entry name" value="asp_carb_tr"/>
    <property type="match status" value="1"/>
</dbReference>
<evidence type="ECO:0000256" key="6">
    <source>
        <dbReference type="ARBA" id="ARBA00048859"/>
    </source>
</evidence>
<dbReference type="InterPro" id="IPR002082">
    <property type="entry name" value="Asp_carbamoyltransf"/>
</dbReference>
<keyword evidence="3 7" id="KW-0808">Transferase</keyword>
<feature type="binding site" evidence="7">
    <location>
        <position position="170"/>
    </location>
    <ligand>
        <name>L-aspartate</name>
        <dbReference type="ChEBI" id="CHEBI:29991"/>
    </ligand>
</feature>
<sequence length="304" mass="34414">MVTMTEQKAIRGELLTLEAMSTVEISNILQEAAHFASGKEWRPNKELFIANLFFEPSTRTRYSFEVAEKTLGLHVLSFSEESSSVQKGESLLDTVKTFEAIGANALVIRHPENDYYEHIRQQVQIPIINAGDGNGHHPTQSLLDLLTIQQEFSSFSGLNVIIAGDLRHSRVARSNADVLTRLGAKVKIAGPKEWMAGYDEAYQYVNLDDELPKADVIMLLRIQHERHDGKMEWSKESYHQQFGLTIERENRMKSNAIILHPAPVNRGVELANELVECGRSRIFKQMKNGVAVRKAVVRRALDQY</sequence>
<dbReference type="RefSeq" id="WP_335960936.1">
    <property type="nucleotide sequence ID" value="NZ_JAXBLX010000013.1"/>
</dbReference>
<evidence type="ECO:0000256" key="2">
    <source>
        <dbReference type="ARBA" id="ARBA00008896"/>
    </source>
</evidence>
<feature type="domain" description="Aspartate/ornithine carbamoyltransferase carbamoyl-P binding" evidence="9">
    <location>
        <begin position="14"/>
        <end position="150"/>
    </location>
</feature>
<evidence type="ECO:0000256" key="7">
    <source>
        <dbReference type="HAMAP-Rule" id="MF_00001"/>
    </source>
</evidence>
<evidence type="ECO:0000256" key="4">
    <source>
        <dbReference type="ARBA" id="ARBA00022975"/>
    </source>
</evidence>
<evidence type="ECO:0000313" key="10">
    <source>
        <dbReference type="EMBL" id="MFC0473105.1"/>
    </source>
</evidence>
<feature type="binding site" evidence="7">
    <location>
        <position position="87"/>
    </location>
    <ligand>
        <name>L-aspartate</name>
        <dbReference type="ChEBI" id="CHEBI:29991"/>
    </ligand>
</feature>
<evidence type="ECO:0000259" key="9">
    <source>
        <dbReference type="Pfam" id="PF02729"/>
    </source>
</evidence>
<accession>A0ABV6KJ66</accession>
<comment type="function">
    <text evidence="5 7">Catalyzes the condensation of carbamoyl phosphate and aspartate to form carbamoyl aspartate and inorganic phosphate, the committed step in the de novo pyrimidine nucleotide biosynthesis pathway.</text>
</comment>
<feature type="binding site" evidence="7">
    <location>
        <position position="60"/>
    </location>
    <ligand>
        <name>carbamoyl phosphate</name>
        <dbReference type="ChEBI" id="CHEBI:58228"/>
    </ligand>
</feature>
<dbReference type="EMBL" id="JBHLUX010000091">
    <property type="protein sequence ID" value="MFC0473105.1"/>
    <property type="molecule type" value="Genomic_DNA"/>
</dbReference>
<comment type="caution">
    <text evidence="10">The sequence shown here is derived from an EMBL/GenBank/DDBJ whole genome shotgun (WGS) entry which is preliminary data.</text>
</comment>
<dbReference type="InterPro" id="IPR006130">
    <property type="entry name" value="Asp/Orn_carbamoylTrfase"/>
</dbReference>
<dbReference type="PANTHER" id="PTHR45753:SF6">
    <property type="entry name" value="ASPARTATE CARBAMOYLTRANSFERASE"/>
    <property type="match status" value="1"/>
</dbReference>
<dbReference type="Gene3D" id="3.40.50.1370">
    <property type="entry name" value="Aspartate/ornithine carbamoyltransferase"/>
    <property type="match status" value="2"/>
</dbReference>
<dbReference type="EC" id="2.1.3.2" evidence="7"/>
<dbReference type="SUPFAM" id="SSF53671">
    <property type="entry name" value="Aspartate/ornithine carbamoyltransferase"/>
    <property type="match status" value="1"/>
</dbReference>
<dbReference type="InterPro" id="IPR036901">
    <property type="entry name" value="Asp/Orn_carbamoylTrfase_sf"/>
</dbReference>
<keyword evidence="4 7" id="KW-0665">Pyrimidine biosynthesis</keyword>
<feature type="binding site" evidence="7">
    <location>
        <position position="59"/>
    </location>
    <ligand>
        <name>carbamoyl phosphate</name>
        <dbReference type="ChEBI" id="CHEBI:58228"/>
    </ligand>
</feature>
<dbReference type="NCBIfam" id="NF002032">
    <property type="entry name" value="PRK00856.1"/>
    <property type="match status" value="1"/>
</dbReference>
<evidence type="ECO:0000256" key="1">
    <source>
        <dbReference type="ARBA" id="ARBA00004852"/>
    </source>
</evidence>
<comment type="similarity">
    <text evidence="2 7">Belongs to the aspartate/ornithine carbamoyltransferase superfamily. ATCase family.</text>
</comment>
<evidence type="ECO:0000313" key="11">
    <source>
        <dbReference type="Proteomes" id="UP001589838"/>
    </source>
</evidence>
<gene>
    <name evidence="7" type="primary">pyrB</name>
    <name evidence="10" type="ORF">ACFFHM_22075</name>
</gene>
<evidence type="ECO:0000256" key="5">
    <source>
        <dbReference type="ARBA" id="ARBA00043884"/>
    </source>
</evidence>
<protein>
    <recommendedName>
        <fullName evidence="7">Aspartate carbamoyltransferase</fullName>
        <ecNumber evidence="7">2.1.3.2</ecNumber>
    </recommendedName>
    <alternativeName>
        <fullName evidence="7">Aspartate transcarbamylase</fullName>
        <shortName evidence="7">ATCase</shortName>
    </alternativeName>
</protein>
<dbReference type="GO" id="GO:0004070">
    <property type="term" value="F:aspartate carbamoyltransferase activity"/>
    <property type="evidence" value="ECO:0007669"/>
    <property type="project" value="UniProtKB-EC"/>
</dbReference>
<feature type="binding site" evidence="7">
    <location>
        <position position="140"/>
    </location>
    <ligand>
        <name>carbamoyl phosphate</name>
        <dbReference type="ChEBI" id="CHEBI:58228"/>
    </ligand>
</feature>
<dbReference type="PRINTS" id="PR00101">
    <property type="entry name" value="ATCASE"/>
</dbReference>